<feature type="transmembrane region" description="Helical" evidence="1">
    <location>
        <begin position="94"/>
        <end position="115"/>
    </location>
</feature>
<sequence>MLLLRIIADTPVWVWALFAFLIATGINALRDREMNIKGLFIMPLFFFLWGGISVINELAFLFRGLAAMLVGLMAGHWAGWSLSSGGRQLKSKEGSHLIIWPGTPWIIIFVIISFITKYTLNVFLNIEPE</sequence>
<accession>A0ABS5GRF9</accession>
<protein>
    <recommendedName>
        <fullName evidence="4">Prepilin type IV endopeptidase peptidase domain-containing protein</fullName>
    </recommendedName>
</protein>
<name>A0ABS5GRF9_9GAMM</name>
<reference evidence="2 3" key="1">
    <citation type="submission" date="2021-04" db="EMBL/GenBank/DDBJ databases">
        <title>Draft Genome of Aeromonas popoffii ID682, isolated from a natural water source in Idaho.</title>
        <authorList>
            <person name="Testerman T."/>
            <person name="Graf J."/>
        </authorList>
    </citation>
    <scope>NUCLEOTIDE SEQUENCE [LARGE SCALE GENOMIC DNA]</scope>
    <source>
        <strain evidence="2 3">ID682</strain>
    </source>
</reference>
<keyword evidence="1" id="KW-0472">Membrane</keyword>
<feature type="transmembrane region" description="Helical" evidence="1">
    <location>
        <begin position="12"/>
        <end position="29"/>
    </location>
</feature>
<gene>
    <name evidence="2" type="ORF">KAT72_11965</name>
</gene>
<dbReference type="RefSeq" id="WP_212513706.1">
    <property type="nucleotide sequence ID" value="NZ_CAWQDX010000054.1"/>
</dbReference>
<evidence type="ECO:0000313" key="3">
    <source>
        <dbReference type="Proteomes" id="UP000675653"/>
    </source>
</evidence>
<proteinExistence type="predicted"/>
<dbReference type="Proteomes" id="UP000675653">
    <property type="component" value="Unassembled WGS sequence"/>
</dbReference>
<comment type="caution">
    <text evidence="2">The sequence shown here is derived from an EMBL/GenBank/DDBJ whole genome shotgun (WGS) entry which is preliminary data.</text>
</comment>
<evidence type="ECO:0000313" key="2">
    <source>
        <dbReference type="EMBL" id="MBR7629721.1"/>
    </source>
</evidence>
<organism evidence="2 3">
    <name type="scientific">Aeromonas popoffii</name>
    <dbReference type="NCBI Taxonomy" id="70856"/>
    <lineage>
        <taxon>Bacteria</taxon>
        <taxon>Pseudomonadati</taxon>
        <taxon>Pseudomonadota</taxon>
        <taxon>Gammaproteobacteria</taxon>
        <taxon>Aeromonadales</taxon>
        <taxon>Aeromonadaceae</taxon>
        <taxon>Aeromonas</taxon>
    </lineage>
</organism>
<feature type="transmembrane region" description="Helical" evidence="1">
    <location>
        <begin position="36"/>
        <end position="55"/>
    </location>
</feature>
<dbReference type="EMBL" id="JAGRZL010000031">
    <property type="protein sequence ID" value="MBR7629721.1"/>
    <property type="molecule type" value="Genomic_DNA"/>
</dbReference>
<keyword evidence="1" id="KW-1133">Transmembrane helix</keyword>
<keyword evidence="1" id="KW-0812">Transmembrane</keyword>
<evidence type="ECO:0008006" key="4">
    <source>
        <dbReference type="Google" id="ProtNLM"/>
    </source>
</evidence>
<keyword evidence="3" id="KW-1185">Reference proteome</keyword>
<evidence type="ECO:0000256" key="1">
    <source>
        <dbReference type="SAM" id="Phobius"/>
    </source>
</evidence>
<feature type="transmembrane region" description="Helical" evidence="1">
    <location>
        <begin position="61"/>
        <end position="82"/>
    </location>
</feature>